<dbReference type="EMBL" id="VSSQ01022353">
    <property type="protein sequence ID" value="MPM68618.1"/>
    <property type="molecule type" value="Genomic_DNA"/>
</dbReference>
<dbReference type="InterPro" id="IPR012349">
    <property type="entry name" value="Split_barrel_FMN-bd"/>
</dbReference>
<reference evidence="1" key="1">
    <citation type="submission" date="2019-08" db="EMBL/GenBank/DDBJ databases">
        <authorList>
            <person name="Kucharzyk K."/>
            <person name="Murdoch R.W."/>
            <person name="Higgins S."/>
            <person name="Loffler F."/>
        </authorList>
    </citation>
    <scope>NUCLEOTIDE SEQUENCE</scope>
</reference>
<name>A0A645BU65_9ZZZZ</name>
<dbReference type="Gene3D" id="2.30.110.10">
    <property type="entry name" value="Electron Transport, Fmn-binding Protein, Chain A"/>
    <property type="match status" value="1"/>
</dbReference>
<organism evidence="1">
    <name type="scientific">bioreactor metagenome</name>
    <dbReference type="NCBI Taxonomy" id="1076179"/>
    <lineage>
        <taxon>unclassified sequences</taxon>
        <taxon>metagenomes</taxon>
        <taxon>ecological metagenomes</taxon>
    </lineage>
</organism>
<sequence length="56" mass="6033">MFVGEIVGIKAEESILDENGNPDIEKIRPVIYSTGNRSYYSIGGNLGKAFSIGKSP</sequence>
<evidence type="ECO:0000313" key="1">
    <source>
        <dbReference type="EMBL" id="MPM68618.1"/>
    </source>
</evidence>
<proteinExistence type="predicted"/>
<gene>
    <name evidence="1" type="ORF">SDC9_115552</name>
</gene>
<comment type="caution">
    <text evidence="1">The sequence shown here is derived from an EMBL/GenBank/DDBJ whole genome shotgun (WGS) entry which is preliminary data.</text>
</comment>
<protein>
    <submittedName>
        <fullName evidence="1">Uncharacterized protein</fullName>
    </submittedName>
</protein>
<dbReference type="SUPFAM" id="SSF50475">
    <property type="entry name" value="FMN-binding split barrel"/>
    <property type="match status" value="1"/>
</dbReference>
<dbReference type="AlphaFoldDB" id="A0A645BU65"/>
<accession>A0A645BU65</accession>